<dbReference type="OrthoDB" id="3270417at2759"/>
<dbReference type="Proteomes" id="UP000053424">
    <property type="component" value="Unassembled WGS sequence"/>
</dbReference>
<name>A0A0C3C252_HEBCY</name>
<dbReference type="PANTHER" id="PTHR40465:SF1">
    <property type="entry name" value="DUF6534 DOMAIN-CONTAINING PROTEIN"/>
    <property type="match status" value="1"/>
</dbReference>
<feature type="transmembrane region" description="Helical" evidence="1">
    <location>
        <begin position="12"/>
        <end position="36"/>
    </location>
</feature>
<keyword evidence="1" id="KW-0472">Membrane</keyword>
<evidence type="ECO:0000313" key="4">
    <source>
        <dbReference type="Proteomes" id="UP000053424"/>
    </source>
</evidence>
<keyword evidence="1" id="KW-1133">Transmembrane helix</keyword>
<feature type="transmembrane region" description="Helical" evidence="1">
    <location>
        <begin position="121"/>
        <end position="142"/>
    </location>
</feature>
<dbReference type="InterPro" id="IPR045339">
    <property type="entry name" value="DUF6534"/>
</dbReference>
<dbReference type="STRING" id="686832.A0A0C3C252"/>
<dbReference type="PANTHER" id="PTHR40465">
    <property type="entry name" value="CHROMOSOME 1, WHOLE GENOME SHOTGUN SEQUENCE"/>
    <property type="match status" value="1"/>
</dbReference>
<dbReference type="AlphaFoldDB" id="A0A0C3C252"/>
<evidence type="ECO:0000256" key="1">
    <source>
        <dbReference type="SAM" id="Phobius"/>
    </source>
</evidence>
<proteinExistence type="predicted"/>
<feature type="transmembrane region" description="Helical" evidence="1">
    <location>
        <begin position="162"/>
        <end position="182"/>
    </location>
</feature>
<dbReference type="EMBL" id="KN831791">
    <property type="protein sequence ID" value="KIM38364.1"/>
    <property type="molecule type" value="Genomic_DNA"/>
</dbReference>
<evidence type="ECO:0000313" key="3">
    <source>
        <dbReference type="EMBL" id="KIM38364.1"/>
    </source>
</evidence>
<keyword evidence="1" id="KW-0812">Transmembrane</keyword>
<reference evidence="3 4" key="1">
    <citation type="submission" date="2014-04" db="EMBL/GenBank/DDBJ databases">
        <authorList>
            <consortium name="DOE Joint Genome Institute"/>
            <person name="Kuo A."/>
            <person name="Gay G."/>
            <person name="Dore J."/>
            <person name="Kohler A."/>
            <person name="Nagy L.G."/>
            <person name="Floudas D."/>
            <person name="Copeland A."/>
            <person name="Barry K.W."/>
            <person name="Cichocki N."/>
            <person name="Veneault-Fourrey C."/>
            <person name="LaButti K."/>
            <person name="Lindquist E.A."/>
            <person name="Lipzen A."/>
            <person name="Lundell T."/>
            <person name="Morin E."/>
            <person name="Murat C."/>
            <person name="Sun H."/>
            <person name="Tunlid A."/>
            <person name="Henrissat B."/>
            <person name="Grigoriev I.V."/>
            <person name="Hibbett D.S."/>
            <person name="Martin F."/>
            <person name="Nordberg H.P."/>
            <person name="Cantor M.N."/>
            <person name="Hua S.X."/>
        </authorList>
    </citation>
    <scope>NUCLEOTIDE SEQUENCE [LARGE SCALE GENOMIC DNA]</scope>
    <source>
        <strain evidence="4">h7</strain>
    </source>
</reference>
<keyword evidence="4" id="KW-1185">Reference proteome</keyword>
<organism evidence="3 4">
    <name type="scientific">Hebeloma cylindrosporum</name>
    <dbReference type="NCBI Taxonomy" id="76867"/>
    <lineage>
        <taxon>Eukaryota</taxon>
        <taxon>Fungi</taxon>
        <taxon>Dikarya</taxon>
        <taxon>Basidiomycota</taxon>
        <taxon>Agaricomycotina</taxon>
        <taxon>Agaricomycetes</taxon>
        <taxon>Agaricomycetidae</taxon>
        <taxon>Agaricales</taxon>
        <taxon>Agaricineae</taxon>
        <taxon>Hymenogastraceae</taxon>
        <taxon>Hebeloma</taxon>
    </lineage>
</organism>
<evidence type="ECO:0000259" key="2">
    <source>
        <dbReference type="Pfam" id="PF20152"/>
    </source>
</evidence>
<reference evidence="4" key="2">
    <citation type="submission" date="2015-01" db="EMBL/GenBank/DDBJ databases">
        <title>Evolutionary Origins and Diversification of the Mycorrhizal Mutualists.</title>
        <authorList>
            <consortium name="DOE Joint Genome Institute"/>
            <consortium name="Mycorrhizal Genomics Consortium"/>
            <person name="Kohler A."/>
            <person name="Kuo A."/>
            <person name="Nagy L.G."/>
            <person name="Floudas D."/>
            <person name="Copeland A."/>
            <person name="Barry K.W."/>
            <person name="Cichocki N."/>
            <person name="Veneault-Fourrey C."/>
            <person name="LaButti K."/>
            <person name="Lindquist E.A."/>
            <person name="Lipzen A."/>
            <person name="Lundell T."/>
            <person name="Morin E."/>
            <person name="Murat C."/>
            <person name="Riley R."/>
            <person name="Ohm R."/>
            <person name="Sun H."/>
            <person name="Tunlid A."/>
            <person name="Henrissat B."/>
            <person name="Grigoriev I.V."/>
            <person name="Hibbett D.S."/>
            <person name="Martin F."/>
        </authorList>
    </citation>
    <scope>NUCLEOTIDE SEQUENCE [LARGE SCALE GENOMIC DNA]</scope>
    <source>
        <strain evidence="4">h7</strain>
    </source>
</reference>
<feature type="transmembrane region" description="Helical" evidence="1">
    <location>
        <begin position="48"/>
        <end position="71"/>
    </location>
</feature>
<feature type="transmembrane region" description="Helical" evidence="1">
    <location>
        <begin position="228"/>
        <end position="248"/>
    </location>
</feature>
<dbReference type="PROSITE" id="PS51257">
    <property type="entry name" value="PROKAR_LIPOPROTEIN"/>
    <property type="match status" value="1"/>
</dbReference>
<sequence>MAVKVTLDNTLGAAFLGTMAACLLIGISIVQTHSYYRNYPRDWMFQKIAVGVLMVFLVLITIFTIHAMYFYLITNFGNPKGLETVIWSFKMQVLFNTFIILSVQGLYALRVWKLGSNFSRIWPGVVGFVVAGGWAVGFFALSHSMNQTDFTDLDEMRGTIPAMFAVATAIDIIIAGSMCYYLNRSRSSFAATNNKIFTVMRYVLITGFLTSACSLATLITYVTMPDNLVFIGINLLLPILYANSYIAMLNARKSMNEKETSGSDVSKALHIKSGTTLRTDFGQSVDDKDGIPLSARFTSSTFSNKYDLEQSIPSKHVGIEVHRTEERKYDQN</sequence>
<feature type="domain" description="DUF6534" evidence="2">
    <location>
        <begin position="167"/>
        <end position="254"/>
    </location>
</feature>
<protein>
    <recommendedName>
        <fullName evidence="2">DUF6534 domain-containing protein</fullName>
    </recommendedName>
</protein>
<accession>A0A0C3C252</accession>
<dbReference type="Pfam" id="PF20152">
    <property type="entry name" value="DUF6534"/>
    <property type="match status" value="1"/>
</dbReference>
<feature type="transmembrane region" description="Helical" evidence="1">
    <location>
        <begin position="202"/>
        <end position="222"/>
    </location>
</feature>
<dbReference type="HOGENOM" id="CLU_046025_5_3_1"/>
<feature type="transmembrane region" description="Helical" evidence="1">
    <location>
        <begin position="91"/>
        <end position="109"/>
    </location>
</feature>
<gene>
    <name evidence="3" type="ORF">M413DRAFT_245084</name>
</gene>